<dbReference type="SUPFAM" id="SSF48230">
    <property type="entry name" value="Chondroitin AC/alginate lyase"/>
    <property type="match status" value="1"/>
</dbReference>
<keyword evidence="6" id="KW-1185">Reference proteome</keyword>
<dbReference type="Proteomes" id="UP000184600">
    <property type="component" value="Unassembled WGS sequence"/>
</dbReference>
<dbReference type="GO" id="GO:0030246">
    <property type="term" value="F:carbohydrate binding"/>
    <property type="evidence" value="ECO:0007669"/>
    <property type="project" value="InterPro"/>
</dbReference>
<keyword evidence="1 3" id="KW-0732">Signal</keyword>
<feature type="chain" id="PRO_5013111061" evidence="3">
    <location>
        <begin position="22"/>
        <end position="643"/>
    </location>
</feature>
<evidence type="ECO:0000256" key="1">
    <source>
        <dbReference type="ARBA" id="ARBA00022729"/>
    </source>
</evidence>
<evidence type="ECO:0000313" key="6">
    <source>
        <dbReference type="Proteomes" id="UP000184600"/>
    </source>
</evidence>
<organism evidence="5 6">
    <name type="scientific">Vibrio quintilis</name>
    <dbReference type="NCBI Taxonomy" id="1117707"/>
    <lineage>
        <taxon>Bacteria</taxon>
        <taxon>Pseudomonadati</taxon>
        <taxon>Pseudomonadota</taxon>
        <taxon>Gammaproteobacteria</taxon>
        <taxon>Vibrionales</taxon>
        <taxon>Vibrionaceae</taxon>
        <taxon>Vibrio</taxon>
    </lineage>
</organism>
<dbReference type="InterPro" id="IPR006584">
    <property type="entry name" value="Cellulose-bd_IV"/>
</dbReference>
<reference evidence="6" key="1">
    <citation type="submission" date="2016-12" db="EMBL/GenBank/DDBJ databases">
        <authorList>
            <person name="Rodrigo-Torres L."/>
            <person name="Arahal R.D."/>
            <person name="Lucena T."/>
        </authorList>
    </citation>
    <scope>NUCLEOTIDE SEQUENCE [LARGE SCALE GENOMIC DNA]</scope>
</reference>
<dbReference type="OrthoDB" id="222550at2"/>
<sequence>MRLVSTLLIPLVCSSLLPAQAQNVSQNLTEGFVHPGLSHKLSDLERMKYMAKQGKEPWISSFKRLNNINGYGKCNYQVRGDKSITTLDATNRQNYDKFKYDGMAAYHNALLWAITGETCHAQKAVEILNSWSNLTGLKSGGTRSLDAGRVIWKMLEGAEIIKATYAGWKPADIKAFSDMLVYPGYSTTEVPEDAIKQQKVTFYWNMYNGDPGRHGNQGLFGFRGVMAMGIFLDNHTMYQRALRYLKGETHPDNDLPYPAGPYLESDTPKKTTEYYNEYKISETDSAANDYGFNEQISHYIWPNGQGQESSRDQAHALLGVSILVTMAEMAWNQGDDLYGFLDNRILAGLEYFYKYNLSFVHQYDDQPIPWEPTPENGEFLQKKDRSGRWLSKEINPYYENSTANTSRGTLVFANNAPIGEMALGHYRDRLELDQDKYLWTERAWQLSIDTIGYYERSGTQVDHPGWGGLTERRVAMSPGDPVQLNSDQDQLIYQTHLLPGTIEAENYDQFVTGGEGHTYHDSDAKNHGGAYRPDEGVDLYQDDDRTYVGRVTAGEWLGYTVEVQSAGTYNISLTYQGRASGGQVKIMLGDQDLTGQVSLSKTHGKWETVTIASGVKLPEGMANLRIHFSGKNKAIRLDSVSIR</sequence>
<dbReference type="STRING" id="1117707.VQ7734_02306"/>
<dbReference type="AlphaFoldDB" id="A0A1M7YV34"/>
<dbReference type="InterPro" id="IPR005084">
    <property type="entry name" value="CBM6"/>
</dbReference>
<proteinExistence type="predicted"/>
<dbReference type="Pfam" id="PF03422">
    <property type="entry name" value="CBM_6"/>
    <property type="match status" value="1"/>
</dbReference>
<evidence type="ECO:0000256" key="3">
    <source>
        <dbReference type="SAM" id="SignalP"/>
    </source>
</evidence>
<keyword evidence="2" id="KW-0456">Lyase</keyword>
<feature type="signal peptide" evidence="3">
    <location>
        <begin position="1"/>
        <end position="21"/>
    </location>
</feature>
<dbReference type="GO" id="GO:0016829">
    <property type="term" value="F:lyase activity"/>
    <property type="evidence" value="ECO:0007669"/>
    <property type="project" value="UniProtKB-KW"/>
</dbReference>
<evidence type="ECO:0000259" key="4">
    <source>
        <dbReference type="PROSITE" id="PS51175"/>
    </source>
</evidence>
<dbReference type="GO" id="GO:0042597">
    <property type="term" value="C:periplasmic space"/>
    <property type="evidence" value="ECO:0007669"/>
    <property type="project" value="InterPro"/>
</dbReference>
<evidence type="ECO:0000313" key="5">
    <source>
        <dbReference type="EMBL" id="SHO56537.1"/>
    </source>
</evidence>
<dbReference type="Gene3D" id="1.50.10.100">
    <property type="entry name" value="Chondroitin AC/alginate lyase"/>
    <property type="match status" value="1"/>
</dbReference>
<dbReference type="InterPro" id="IPR008979">
    <property type="entry name" value="Galactose-bd-like_sf"/>
</dbReference>
<feature type="domain" description="CBM6" evidence="4">
    <location>
        <begin position="517"/>
        <end position="643"/>
    </location>
</feature>
<dbReference type="RefSeq" id="WP_073582608.1">
    <property type="nucleotide sequence ID" value="NZ_AP024897.1"/>
</dbReference>
<name>A0A1M7YV34_9VIBR</name>
<dbReference type="Gene3D" id="2.60.120.260">
    <property type="entry name" value="Galactose-binding domain-like"/>
    <property type="match status" value="1"/>
</dbReference>
<gene>
    <name evidence="5" type="ORF">VQ7734_02306</name>
</gene>
<dbReference type="CDD" id="cd04080">
    <property type="entry name" value="CBM6_cellulase-like"/>
    <property type="match status" value="1"/>
</dbReference>
<dbReference type="InterPro" id="IPR008397">
    <property type="entry name" value="Alginate_lyase_dom"/>
</dbReference>
<evidence type="ECO:0000256" key="2">
    <source>
        <dbReference type="ARBA" id="ARBA00023239"/>
    </source>
</evidence>
<dbReference type="EMBL" id="FRFG01000026">
    <property type="protein sequence ID" value="SHO56537.1"/>
    <property type="molecule type" value="Genomic_DNA"/>
</dbReference>
<dbReference type="Pfam" id="PF05426">
    <property type="entry name" value="Alginate_lyase"/>
    <property type="match status" value="1"/>
</dbReference>
<protein>
    <submittedName>
        <fullName evidence="5">Carbohydrate binding module (Family 6)</fullName>
    </submittedName>
</protein>
<dbReference type="SUPFAM" id="SSF49785">
    <property type="entry name" value="Galactose-binding domain-like"/>
    <property type="match status" value="1"/>
</dbReference>
<dbReference type="SMART" id="SM00606">
    <property type="entry name" value="CBD_IV"/>
    <property type="match status" value="1"/>
</dbReference>
<dbReference type="InterPro" id="IPR008929">
    <property type="entry name" value="Chondroitin_lyas"/>
</dbReference>
<accession>A0A1M7YV34</accession>
<dbReference type="PROSITE" id="PS51175">
    <property type="entry name" value="CBM6"/>
    <property type="match status" value="1"/>
</dbReference>